<feature type="compositionally biased region" description="Low complexity" evidence="1">
    <location>
        <begin position="43"/>
        <end position="58"/>
    </location>
</feature>
<evidence type="ECO:0000313" key="5">
    <source>
        <dbReference type="Proteomes" id="UP000094707"/>
    </source>
</evidence>
<evidence type="ECO:0000256" key="1">
    <source>
        <dbReference type="SAM" id="MobiDB-lite"/>
    </source>
</evidence>
<dbReference type="EMBL" id="LT607756">
    <property type="protein sequence ID" value="SCG86404.1"/>
    <property type="molecule type" value="Genomic_DNA"/>
</dbReference>
<feature type="compositionally biased region" description="Polar residues" evidence="1">
    <location>
        <begin position="1548"/>
        <end position="1565"/>
    </location>
</feature>
<protein>
    <recommendedName>
        <fullName evidence="3">CobN/magnesium chelatase domain-containing protein</fullName>
    </recommendedName>
</protein>
<dbReference type="CDD" id="cd10150">
    <property type="entry name" value="CobN_like"/>
    <property type="match status" value="1"/>
</dbReference>
<feature type="transmembrane region" description="Helical" evidence="2">
    <location>
        <begin position="1568"/>
        <end position="1589"/>
    </location>
</feature>
<accession>A0A1D3L429</accession>
<organism evidence="4 5">
    <name type="scientific">Methanobacterium congolense</name>
    <dbReference type="NCBI Taxonomy" id="118062"/>
    <lineage>
        <taxon>Archaea</taxon>
        <taxon>Methanobacteriati</taxon>
        <taxon>Methanobacteriota</taxon>
        <taxon>Methanomada group</taxon>
        <taxon>Methanobacteria</taxon>
        <taxon>Methanobacteriales</taxon>
        <taxon>Methanobacteriaceae</taxon>
        <taxon>Methanobacterium</taxon>
    </lineage>
</organism>
<dbReference type="STRING" id="118062.MCBB_1855"/>
<feature type="region of interest" description="Disordered" evidence="1">
    <location>
        <begin position="39"/>
        <end position="73"/>
    </location>
</feature>
<feature type="domain" description="CobN/magnesium chelatase" evidence="3">
    <location>
        <begin position="249"/>
        <end position="597"/>
    </location>
</feature>
<feature type="domain" description="CobN/magnesium chelatase" evidence="3">
    <location>
        <begin position="937"/>
        <end position="1434"/>
    </location>
</feature>
<name>A0A1D3L429_9EURY</name>
<evidence type="ECO:0000313" key="4">
    <source>
        <dbReference type="EMBL" id="SCG86404.1"/>
    </source>
</evidence>
<keyword evidence="2" id="KW-0812">Transmembrane</keyword>
<dbReference type="KEGG" id="mcub:MCBB_1855"/>
<feature type="compositionally biased region" description="Low complexity" evidence="1">
    <location>
        <begin position="1495"/>
        <end position="1547"/>
    </location>
</feature>
<feature type="region of interest" description="Disordered" evidence="1">
    <location>
        <begin position="1495"/>
        <end position="1565"/>
    </location>
</feature>
<keyword evidence="2" id="KW-0472">Membrane</keyword>
<keyword evidence="5" id="KW-1185">Reference proteome</keyword>
<reference evidence="4 5" key="1">
    <citation type="submission" date="2016-08" db="EMBL/GenBank/DDBJ databases">
        <authorList>
            <person name="Seilhamer J.J."/>
        </authorList>
    </citation>
    <scope>NUCLEOTIDE SEQUENCE [LARGE SCALE GENOMIC DNA]</scope>
    <source>
        <strain evidence="4">Buetzberg</strain>
    </source>
</reference>
<dbReference type="PANTHER" id="PTHR44119">
    <property type="entry name" value="MAGNESIUM-CHELATASE SUBUNIT CHLH, CHLOROPLASTIC"/>
    <property type="match status" value="1"/>
</dbReference>
<dbReference type="Pfam" id="PF02514">
    <property type="entry name" value="CobN-Mg_chel"/>
    <property type="match status" value="2"/>
</dbReference>
<evidence type="ECO:0000256" key="2">
    <source>
        <dbReference type="SAM" id="Phobius"/>
    </source>
</evidence>
<dbReference type="RefSeq" id="WP_071907471.1">
    <property type="nucleotide sequence ID" value="NZ_LT607756.1"/>
</dbReference>
<gene>
    <name evidence="4" type="ORF">MCBB_1855</name>
</gene>
<dbReference type="Proteomes" id="UP000094707">
    <property type="component" value="Chromosome I"/>
</dbReference>
<dbReference type="GeneID" id="30412693"/>
<dbReference type="PATRIC" id="fig|129848.4.peg.1897"/>
<dbReference type="InterPro" id="IPR003672">
    <property type="entry name" value="CobN/Mg_chltase"/>
</dbReference>
<sequence>MLICFILMMSSMGPVTAAGMDDSGVEPVETENCTVQNLNFTGSAPSNSSNSPVNSEISNDSRTSTFPDLKTKGSKEGLVDPKVFVISSDANIKSINDAAYKVMELFNPVGNYDAPVSFEVRSYKQIEAMNDSDLKALIESSQIVIGEWISETVNKKLWNLVSTNKGLLNDKDFLMVDDQGTTSNLTRMNQVNGKKIFSGLSDSELSSLRLAVKNSNTTALETYRSTWSNSSSPQYNPGGVEWIDVALCYTQKGTQNFENQFKYSIKGYEISHGGSWDSSWDPEPCILTKKEMLYRDGKTFNSLEDYLKIYSKNSSAPTVGIVDDVSYVTNGNMDHYQSLIDTLVARGFNVIPIVGSSGASVQTAMATFFTDPQNKVNAVVSFFDFTLGNNNTSTLLESLNVPVFKAMRTDKRTEGDWLVSQEGLPWNEVYYKIANAETQGIIEPTFVAASETTIDPVTGAQISRFKPVTERINTLSDRIANWVNLQTMGNSDKKIAMIYYNYPPGKQNIGASYLNVPESIMNILQTLKAQNYTVENIPNNSTQLVDEMIKRGINVANWAPGELEKLAENPNTILWEADKYKAWLAKQDPLVQKEVVEGPTGYIEELTKIGISNGSTDATLTAIDKWTNQTKSLADTYTNKSAKADALLERMNTALKSIVNGDSTKWNDFYAAKAEFRALNMSGLSGWGEAPGNIMTVKKNGTEYVVIPGMFFGNVYIGPEPQRGWEADVEKLYHNTAVSPPHQYLAWYAWVNEVFGADAQVHLGRHATYEWLPRKEVALTSFDYSDLVSGNVPSIYIYSMDGVAEGLQSKRRGNAVIIDHMIPPMNSTALYGNYTVLKTSMDNYKLHSTDPDGSQLKEQYKTEIGNNVVKLNLAGELGITNPKNLTDADITKIDDFLDEMEGTLTPCGLHTFGGNWSSEEIDMMAKAMAEANGGNMEDYRKLLSESPTCEMNSLLGALSGSYVSPATGNDPINNVNALPTGKNFYSTNDNQLPKKSAWELGKKLADMALAQFDQKDLPEKIAAVVWCVETSRDDGTMASFVLRMLGVEPEKTEKWLNQGGTVGKMVATPSSELTADLNKTRVEMGLSPLPANYTRPRIDVITTTSGLFRDLFPKLLVNMDRSYRVALAASYKTICTDPKYSSLKDSLDYALQPLITAGYSTKATFPTGIYGNESLETNYVAKHWLQTVQDLKTKGVSSNDAGELAITRIFSAAVGEYGAGVSKAVEQSWTWNSTDTIADMYLERMGHSYTERNWGTPNTELFKDLLKGVGTAYHSRSSNVYGVLDNDDFFDYFGGLSLAIKRTNDGRAPDLNVLSYANRNNAKVMSLESYMGMELRTRYLNPQWIQGMMGEGYSGAREMSNKFISNLWGWQVTNPELVKGWMWDEAVNTYLKDQYNTGVTKWLSTGNNAYSMISMTGTMLTAAYKGYWKPDTATMKLVANTWAQMVIQNGVACCDCSCGNIAMMKWATQYINPDMLAQLKSKLYTATGSAAFAASTGTSNPSSPQGSQGSTANAGSPAVGTSSSASTGAGKSSSQSNSQGSSSSQAGDNGQKSYEITKNNGSSSSQTGMPVAAILGIIVLVGLVGVGYFKGRR</sequence>
<evidence type="ECO:0000259" key="3">
    <source>
        <dbReference type="Pfam" id="PF02514"/>
    </source>
</evidence>
<dbReference type="OrthoDB" id="192131at2157"/>
<proteinExistence type="predicted"/>
<dbReference type="PANTHER" id="PTHR44119:SF4">
    <property type="entry name" value="AEROBIC COBALTOCHELATASE SUBUNIT COBN"/>
    <property type="match status" value="1"/>
</dbReference>
<keyword evidence="2" id="KW-1133">Transmembrane helix</keyword>